<reference evidence="23 24" key="1">
    <citation type="journal article" date="2019" name="Sci. Rep.">
        <title>Comparative genomics of chytrid fungi reveal insights into the obligate biotrophic and pathogenic lifestyle of Synchytrium endobioticum.</title>
        <authorList>
            <person name="van de Vossenberg B.T.L.H."/>
            <person name="Warris S."/>
            <person name="Nguyen H.D.T."/>
            <person name="van Gent-Pelzer M.P.E."/>
            <person name="Joly D.L."/>
            <person name="van de Geest H.C."/>
            <person name="Bonants P.J.M."/>
            <person name="Smith D.S."/>
            <person name="Levesque C.A."/>
            <person name="van der Lee T.A.J."/>
        </authorList>
    </citation>
    <scope>NUCLEOTIDE SEQUENCE [LARGE SCALE GENOMIC DNA]</scope>
    <source>
        <strain evidence="23 24">JEL517</strain>
    </source>
</reference>
<dbReference type="Pfam" id="PF04560">
    <property type="entry name" value="RNA_pol_Rpb2_7"/>
    <property type="match status" value="1"/>
</dbReference>
<dbReference type="InterPro" id="IPR037034">
    <property type="entry name" value="RNA_pol_Rpb2_2_sf"/>
</dbReference>
<dbReference type="EMBL" id="QEAO01000018">
    <property type="protein sequence ID" value="TPX33685.1"/>
    <property type="molecule type" value="Genomic_DNA"/>
</dbReference>
<dbReference type="GO" id="GO:0006386">
    <property type="term" value="P:termination of RNA polymerase III transcription"/>
    <property type="evidence" value="ECO:0007669"/>
    <property type="project" value="UniProtKB-ARBA"/>
</dbReference>
<evidence type="ECO:0000256" key="15">
    <source>
        <dbReference type="SAM" id="MobiDB-lite"/>
    </source>
</evidence>
<evidence type="ECO:0000256" key="4">
    <source>
        <dbReference type="ARBA" id="ARBA00022478"/>
    </source>
</evidence>
<dbReference type="Gene3D" id="3.90.1070.20">
    <property type="match status" value="1"/>
</dbReference>
<dbReference type="Gene3D" id="3.90.1800.10">
    <property type="entry name" value="RNA polymerase alpha subunit dimerisation domain"/>
    <property type="match status" value="1"/>
</dbReference>
<dbReference type="GO" id="GO:0032549">
    <property type="term" value="F:ribonucleoside binding"/>
    <property type="evidence" value="ECO:0007669"/>
    <property type="project" value="InterPro"/>
</dbReference>
<dbReference type="GO" id="GO:0000428">
    <property type="term" value="C:DNA-directed RNA polymerase complex"/>
    <property type="evidence" value="ECO:0007669"/>
    <property type="project" value="UniProtKB-KW"/>
</dbReference>
<dbReference type="GO" id="GO:0046872">
    <property type="term" value="F:metal ion binding"/>
    <property type="evidence" value="ECO:0007669"/>
    <property type="project" value="UniProtKB-KW"/>
</dbReference>
<evidence type="ECO:0000256" key="8">
    <source>
        <dbReference type="ARBA" id="ARBA00022833"/>
    </source>
</evidence>
<keyword evidence="5 14" id="KW-0808">Transferase</keyword>
<protein>
    <recommendedName>
        <fullName evidence="14">DNA-directed RNA polymerase subunit beta</fullName>
        <ecNumber evidence="14">2.7.7.6</ecNumber>
    </recommendedName>
</protein>
<feature type="domain" description="RNA polymerase beta subunit protrusion" evidence="19">
    <location>
        <begin position="242"/>
        <end position="615"/>
    </location>
</feature>
<dbReference type="PROSITE" id="PS01166">
    <property type="entry name" value="RNA_POL_BETA"/>
    <property type="match status" value="1"/>
</dbReference>
<keyword evidence="6 14" id="KW-0548">Nucleotidyltransferase</keyword>
<dbReference type="GeneID" id="42004724"/>
<dbReference type="RefSeq" id="XP_031024602.1">
    <property type="nucleotide sequence ID" value="XM_031169427.1"/>
</dbReference>
<dbReference type="FunFam" id="2.40.270.10:FF:000006">
    <property type="entry name" value="DNA-directed RNA polymerase subunit beta"/>
    <property type="match status" value="1"/>
</dbReference>
<evidence type="ECO:0000256" key="1">
    <source>
        <dbReference type="ARBA" id="ARBA00004123"/>
    </source>
</evidence>
<evidence type="ECO:0000259" key="19">
    <source>
        <dbReference type="Pfam" id="PF04563"/>
    </source>
</evidence>
<keyword evidence="10" id="KW-0539">Nucleus</keyword>
<comment type="subcellular location">
    <subcellularLocation>
        <location evidence="1">Nucleus</location>
    </subcellularLocation>
</comment>
<evidence type="ECO:0000259" key="21">
    <source>
        <dbReference type="Pfam" id="PF04566"/>
    </source>
</evidence>
<name>A0A507C863_9FUNG</name>
<dbReference type="InterPro" id="IPR014724">
    <property type="entry name" value="RNA_pol_RPB2_OB-fold"/>
</dbReference>
<dbReference type="GO" id="GO:0003899">
    <property type="term" value="F:DNA-directed RNA polymerase activity"/>
    <property type="evidence" value="ECO:0007669"/>
    <property type="project" value="UniProtKB-EC"/>
</dbReference>
<feature type="domain" description="DNA-directed RNA polymerase subunit 2 hybrid-binding" evidence="16">
    <location>
        <begin position="897"/>
        <end position="1276"/>
    </location>
</feature>
<gene>
    <name evidence="23" type="ORF">SmJEL517_g03499</name>
</gene>
<dbReference type="InterPro" id="IPR007120">
    <property type="entry name" value="DNA-dir_RNAP_su2_dom"/>
</dbReference>
<sequence>MEEVVAWVKLYDGGPKSVFVQVEGMRAAQVRLPPDRNAYNLLEYLVEDTFRDDLTGFVAAELTVYMDKDTEWKTPVRPDLSFANIAKTSSYKFPLKVVRPKKPQVARPRPRPASAPALGPGIMGKTDAREAQPSSGSDDALRNNGIRYDYSGALDGNSGGGSGSLVQTVGGDNRGSVVEKARKMTQQPADQMQIGRGKGSSIFENDVIGRDELRYAGKKLTDPINTAEDKWRLLPAFLQTKGLIKQHIDSYNYFIETELKKIIQANSRIESDVDDRFWLEFKDIRVEPPTDYDSQTAVALKVTPQICRLRDVTYAGNIVVDFQYTKGLQVVSARGKAIGRMPIMLRSSKCALNGLNPEEVAGKGECPLDPGGYFIIKGVEKVVLIQEQLSKNRIIVETDRQGQISASVTSSTQEKKSKTNIVYTKAGQVVLKHNSLTADIPIAIVMKAMGTHADIEIAELVCGSDQAYLKLFEQSIECPTPSDSPVLTQTQALRYIGQRVRLGSKTNRVGFKLDWVSEARDVLANTVLAHIPVEPVHGRFNFRPKVIYVALMVRRVLQAVLEGGAVDDRDFVGNKRLELAGQLLALLFEDLFKSWTTFVKRAIDTQLKKTNRSSVYDAATSVSQSTRFITEGLFRAISTGNWNVKRFKMERAGVTQVLSRLSYVATLGMLTRIQSQFEKTRKISGPRSLQTSQWGMICPCDTPEGEGCGLIKNLALMTHITTDSDDAPLKHLAFQLGVQEISRMIGLDLWNHPNTYLVFLNGVIIGVHHSATVFVRQLRLLRRRGRITPFVSVCKSDPQKSVHISADGGRICRPLIVVEKGKSKIGKKEIRDIMRGFRTFEDLVAEGKVEYLDVNEESDAMVAMYERNVIHVAEDHPDFENNTTHLEIAPFTALGAVAGLVPFPHHNQSARNTFQCAMGKQAMGAIAYNQLNRIETLLYLLVYPEKPLVKTHTIEIIGYDKLPAGQNATVAVMSYSGYDIEDALILNKASLDRGFGRCQVMRKHAIVMKEYANRTHDRIADPQKNAWSQLFPKHSILDPDGIAYVGAKVEQDAILINKEVPTSISTRVPRSDGAPELVVDPSTIPHKPEPLVYRYPDTSVVDQVMTSMNEEGHQVFKMNIRQTRRPEIGDKFSSRHGQKGVCGLIVSQEDLPFSDAGIVPDIIMNPHGFPSRMTVGKLIEFLAGKAGVLEGEFQYGTAFKGAKVDDMSEILVRNGFAYSGKDCFTSGITGEPLKAYIFNGPVYYQKLKHMVVDKMHARSKGPKAALTRQPTEGRSRDGGLRVGEMERDCLIGHGTASLLMERLLLSSDAYDVEVCRECGIIGAWHGYCNYCESRAEVVSIKLPYACKLLFQELMSMNVVPRITVQEWE</sequence>
<dbReference type="Pfam" id="PF04561">
    <property type="entry name" value="RNA_pol_Rpb2_2"/>
    <property type="match status" value="1"/>
</dbReference>
<evidence type="ECO:0000256" key="6">
    <source>
        <dbReference type="ARBA" id="ARBA00022695"/>
    </source>
</evidence>
<evidence type="ECO:0000256" key="9">
    <source>
        <dbReference type="ARBA" id="ARBA00023163"/>
    </source>
</evidence>
<evidence type="ECO:0000256" key="11">
    <source>
        <dbReference type="ARBA" id="ARBA00048552"/>
    </source>
</evidence>
<evidence type="ECO:0000259" key="18">
    <source>
        <dbReference type="Pfam" id="PF04561"/>
    </source>
</evidence>
<comment type="function">
    <text evidence="12">DNA-dependent RNA polymerase catalyzes the transcription of DNA into RNA using the four ribonucleoside triphosphates as substrates. Second largest core component of RNA polymerase III which synthesizes small RNAs, such as 5S rRNA and tRNAs. Proposed to contribute to the polymerase catalytic activity and forms the polymerase active center together with the largest subunit. Pol III is composed of mobile elements and RPC2 is part of the core element with the central large cleft and probably a clamp element that moves to open and close the cleft.</text>
</comment>
<comment type="similarity">
    <text evidence="2 13">Belongs to the RNA polymerase beta chain family.</text>
</comment>
<keyword evidence="4 14" id="KW-0240">DNA-directed RNA polymerase</keyword>
<dbReference type="InterPro" id="IPR015712">
    <property type="entry name" value="DNA-dir_RNA_pol_su2"/>
</dbReference>
<dbReference type="GO" id="GO:0005634">
    <property type="term" value="C:nucleus"/>
    <property type="evidence" value="ECO:0007669"/>
    <property type="project" value="UniProtKB-SubCell"/>
</dbReference>
<evidence type="ECO:0000256" key="3">
    <source>
        <dbReference type="ARBA" id="ARBA00011206"/>
    </source>
</evidence>
<dbReference type="Gene3D" id="2.40.50.150">
    <property type="match status" value="1"/>
</dbReference>
<proteinExistence type="inferred from homology"/>
<evidence type="ECO:0000313" key="24">
    <source>
        <dbReference type="Proteomes" id="UP000319731"/>
    </source>
</evidence>
<comment type="subunit">
    <text evidence="3">Component of the RNA polymerase III (Pol III) complex consisting of 17 subunits.</text>
</comment>
<dbReference type="FunFam" id="2.40.270.10:FF:000011">
    <property type="entry name" value="DNA-directed RNA polymerase subunit beta"/>
    <property type="match status" value="1"/>
</dbReference>
<dbReference type="FunFam" id="3.90.1110.10:FF:000006">
    <property type="entry name" value="DNA-directed RNA polymerase subunit beta"/>
    <property type="match status" value="1"/>
</dbReference>
<dbReference type="Pfam" id="PF04567">
    <property type="entry name" value="RNA_pol_Rpb2_5"/>
    <property type="match status" value="1"/>
</dbReference>
<dbReference type="Pfam" id="PF04565">
    <property type="entry name" value="RNA_pol_Rpb2_3"/>
    <property type="match status" value="1"/>
</dbReference>
<evidence type="ECO:0000256" key="2">
    <source>
        <dbReference type="ARBA" id="ARBA00006835"/>
    </source>
</evidence>
<dbReference type="InterPro" id="IPR007642">
    <property type="entry name" value="RNA_pol_Rpb2_2"/>
</dbReference>
<feature type="domain" description="RNA polymerase Rpb2" evidence="18">
    <location>
        <begin position="391"/>
        <end position="578"/>
    </location>
</feature>
<feature type="domain" description="RNA polymerase Rpb2" evidence="17">
    <location>
        <begin position="1278"/>
        <end position="1363"/>
    </location>
</feature>
<dbReference type="SUPFAM" id="SSF64484">
    <property type="entry name" value="beta and beta-prime subunits of DNA dependent RNA-polymerase"/>
    <property type="match status" value="1"/>
</dbReference>
<dbReference type="EC" id="2.7.7.6" evidence="14"/>
<evidence type="ECO:0000256" key="7">
    <source>
        <dbReference type="ARBA" id="ARBA00022723"/>
    </source>
</evidence>
<evidence type="ECO:0000259" key="17">
    <source>
        <dbReference type="Pfam" id="PF04560"/>
    </source>
</evidence>
<feature type="domain" description="RNA polymerase Rpb2" evidence="20">
    <location>
        <begin position="656"/>
        <end position="720"/>
    </location>
</feature>
<dbReference type="Pfam" id="PF04563">
    <property type="entry name" value="RNA_pol_Rpb2_1"/>
    <property type="match status" value="1"/>
</dbReference>
<feature type="domain" description="RNA polymerase Rpb2" evidence="22">
    <location>
        <begin position="840"/>
        <end position="890"/>
    </location>
</feature>
<evidence type="ECO:0000256" key="5">
    <source>
        <dbReference type="ARBA" id="ARBA00022679"/>
    </source>
</evidence>
<feature type="domain" description="RNA polymerase Rpb2" evidence="21">
    <location>
        <begin position="758"/>
        <end position="819"/>
    </location>
</feature>
<dbReference type="Pfam" id="PF00562">
    <property type="entry name" value="RNA_pol_Rpb2_6"/>
    <property type="match status" value="1"/>
</dbReference>
<evidence type="ECO:0000259" key="16">
    <source>
        <dbReference type="Pfam" id="PF00562"/>
    </source>
</evidence>
<dbReference type="Gene3D" id="3.90.1100.10">
    <property type="match status" value="1"/>
</dbReference>
<keyword evidence="7" id="KW-0479">Metal-binding</keyword>
<dbReference type="InterPro" id="IPR007646">
    <property type="entry name" value="RNA_pol_Rpb2_4"/>
</dbReference>
<dbReference type="InterPro" id="IPR037033">
    <property type="entry name" value="DNA-dir_RNAP_su2_hyb_sf"/>
</dbReference>
<dbReference type="Gene3D" id="3.90.1110.10">
    <property type="entry name" value="RNA polymerase Rpb2, domain 2"/>
    <property type="match status" value="1"/>
</dbReference>
<evidence type="ECO:0000259" key="22">
    <source>
        <dbReference type="Pfam" id="PF04567"/>
    </source>
</evidence>
<dbReference type="Proteomes" id="UP000319731">
    <property type="component" value="Unassembled WGS sequence"/>
</dbReference>
<feature type="region of interest" description="Disordered" evidence="15">
    <location>
        <begin position="99"/>
        <end position="143"/>
    </location>
</feature>
<dbReference type="InterPro" id="IPR007641">
    <property type="entry name" value="RNA_pol_Rpb2_7"/>
</dbReference>
<dbReference type="FunFam" id="3.90.1100.10:FF:000020">
    <property type="entry name" value="DNA-directed RNA polymerase subunit beta"/>
    <property type="match status" value="1"/>
</dbReference>
<keyword evidence="24" id="KW-1185">Reference proteome</keyword>
<evidence type="ECO:0000259" key="20">
    <source>
        <dbReference type="Pfam" id="PF04565"/>
    </source>
</evidence>
<dbReference type="FunFam" id="3.90.1800.10:FF:000002">
    <property type="entry name" value="DNA-directed RNA polymerase subunit beta"/>
    <property type="match status" value="1"/>
</dbReference>
<dbReference type="InterPro" id="IPR007121">
    <property type="entry name" value="RNA_pol_bsu_CS"/>
</dbReference>
<dbReference type="OrthoDB" id="10248617at2759"/>
<evidence type="ECO:0000256" key="12">
    <source>
        <dbReference type="ARBA" id="ARBA00053978"/>
    </source>
</evidence>
<dbReference type="InterPro" id="IPR007645">
    <property type="entry name" value="RNA_pol_Rpb2_3"/>
</dbReference>
<dbReference type="InterPro" id="IPR007647">
    <property type="entry name" value="RNA_pol_Rpb2_5"/>
</dbReference>
<dbReference type="STRING" id="1806994.A0A507C863"/>
<evidence type="ECO:0000256" key="10">
    <source>
        <dbReference type="ARBA" id="ARBA00023242"/>
    </source>
</evidence>
<comment type="catalytic activity">
    <reaction evidence="11 14">
        <text>RNA(n) + a ribonucleoside 5'-triphosphate = RNA(n+1) + diphosphate</text>
        <dbReference type="Rhea" id="RHEA:21248"/>
        <dbReference type="Rhea" id="RHEA-COMP:14527"/>
        <dbReference type="Rhea" id="RHEA-COMP:17342"/>
        <dbReference type="ChEBI" id="CHEBI:33019"/>
        <dbReference type="ChEBI" id="CHEBI:61557"/>
        <dbReference type="ChEBI" id="CHEBI:140395"/>
        <dbReference type="EC" id="2.7.7.6"/>
    </reaction>
</comment>
<accession>A0A507C863</accession>
<comment type="caution">
    <text evidence="23">The sequence shown here is derived from an EMBL/GenBank/DDBJ whole genome shotgun (WGS) entry which is preliminary data.</text>
</comment>
<dbReference type="PANTHER" id="PTHR20856">
    <property type="entry name" value="DNA-DIRECTED RNA POLYMERASE I SUBUNIT 2"/>
    <property type="match status" value="1"/>
</dbReference>
<keyword evidence="8" id="KW-0862">Zinc</keyword>
<evidence type="ECO:0000313" key="23">
    <source>
        <dbReference type="EMBL" id="TPX33685.1"/>
    </source>
</evidence>
<organism evidence="23 24">
    <name type="scientific">Synchytrium microbalum</name>
    <dbReference type="NCBI Taxonomy" id="1806994"/>
    <lineage>
        <taxon>Eukaryota</taxon>
        <taxon>Fungi</taxon>
        <taxon>Fungi incertae sedis</taxon>
        <taxon>Chytridiomycota</taxon>
        <taxon>Chytridiomycota incertae sedis</taxon>
        <taxon>Chytridiomycetes</taxon>
        <taxon>Synchytriales</taxon>
        <taxon>Synchytriaceae</taxon>
        <taxon>Synchytrium</taxon>
    </lineage>
</organism>
<dbReference type="CDD" id="cd00653">
    <property type="entry name" value="RNA_pol_B_RPB2"/>
    <property type="match status" value="1"/>
</dbReference>
<dbReference type="Gene3D" id="2.40.270.10">
    <property type="entry name" value="DNA-directed RNA polymerase, subunit 2, domain 6"/>
    <property type="match status" value="1"/>
</dbReference>
<keyword evidence="9 14" id="KW-0804">Transcription</keyword>
<evidence type="ECO:0000256" key="13">
    <source>
        <dbReference type="RuleBase" id="RU000434"/>
    </source>
</evidence>
<feature type="compositionally biased region" description="Basic residues" evidence="15">
    <location>
        <begin position="99"/>
        <end position="110"/>
    </location>
</feature>
<dbReference type="InterPro" id="IPR007644">
    <property type="entry name" value="RNA_pol_bsu_protrusion"/>
</dbReference>
<evidence type="ECO:0000256" key="14">
    <source>
        <dbReference type="RuleBase" id="RU363031"/>
    </source>
</evidence>
<dbReference type="GO" id="GO:0003677">
    <property type="term" value="F:DNA binding"/>
    <property type="evidence" value="ECO:0007669"/>
    <property type="project" value="InterPro"/>
</dbReference>
<dbReference type="Pfam" id="PF04566">
    <property type="entry name" value="RNA_pol_Rpb2_4"/>
    <property type="match status" value="1"/>
</dbReference>